<keyword evidence="6" id="KW-0677">Repeat</keyword>
<feature type="compositionally biased region" description="Low complexity" evidence="14">
    <location>
        <begin position="715"/>
        <end position="724"/>
    </location>
</feature>
<comment type="caution">
    <text evidence="17">The sequence shown here is derived from an EMBL/GenBank/DDBJ whole genome shotgun (WGS) entry which is preliminary data.</text>
</comment>
<feature type="region of interest" description="Disordered" evidence="14">
    <location>
        <begin position="411"/>
        <end position="776"/>
    </location>
</feature>
<dbReference type="SUPFAM" id="SSF55486">
    <property type="entry name" value="Metalloproteases ('zincins'), catalytic domain"/>
    <property type="match status" value="1"/>
</dbReference>
<evidence type="ECO:0000256" key="14">
    <source>
        <dbReference type="SAM" id="MobiDB-lite"/>
    </source>
</evidence>
<dbReference type="GO" id="GO:0007155">
    <property type="term" value="P:cell adhesion"/>
    <property type="evidence" value="ECO:0007669"/>
    <property type="project" value="UniProtKB-KW"/>
</dbReference>
<sequence>MSVYIKRGLCILIFALWHSGSHRMTDHHRMPTLSTKGLLMGMCSRLNYQDGTEQVCTERNHAALMQEDIPLAKADIPTCCLDPCMLGRGPRPELVATTEKEEEDKVCPRQEWKIPWNFLGGWGGIVLLGQAHEELAVQQWPGVRCLDGRCVRGRRGGTGTVNSPSQLSLGQYPSQSTVSCIPVSKSPEVYSQGVLTIQLKPEFKPTFVIVELTWSTYLPWETHQCLRKAISAFKRKVDRQRGETPRYFPGQEVWLSTRDACAGAPGKLAASWASRAIHVSALKPMMWGSLALEEGPSASLPPPLEIVEGLAYKNPPSTEEIITDTNGSMVFPIVVVQMQHTAITANHMIIHGRHDAELSHKVVTEKLGIRKLYHLSLLKMMEDSNGTKPFMVSSSLSFQVSTPSFYNQPKKFASVAPPRPKGPSNPLSTVSTGVIGRVGEMPPPPSTISDDFPPPPPPLDDAELPAPPPECQLTPPASEAPPPAFPAPPPVADDLPLPAPPEDVSFVPLNPCPVPPPPPPPPPAPPLPQSATGAISQRPLDKQTSFDRQLGSLTEMLSEMETRKPFSPKMPSQLSSAPTSKPAAPPPTAPKPALSFLPPPELQDRPPPAPWAEELRARTTLRQPGSSPPSAPSPAQPLGKGSTIAPKTTFTPSQPSSNFSPKPAQHVTSGDTRAANQVPKAALHGSFPPPPAAPPAPAHPASVPAPTPAFSHFKAPPSVSQVKVAPPPPAAPQPKPVPSPVSSYNKSMGNPPSAKASTPAGPAADTPPTGAPLSMREVEELERMTKDFIKDMDKRAPVSSAPTEVCGKCGEGLSRSQPAVRAMDRLFHSHCFCCVSCHRPLQGMQFYDRDGAPECEECYVNSLAICARCGERIMDRVLKAVGQCFHAHCFRCSVCSCTLEGAPFITDDAEKPYCVPDYHRRFSPLCVSCNEPIVPDPGSEETVRVVALEKNFHLKCYRCEGTLEVSQEQPQSEESKSLVRNQCVNILLALLGFFHIGSIAWLLLYSQMSLTNQDSPTCLSPACKGVAGRFSAALDPFSRPCDYFKFTCASKASITSRGRQRGKFIFHNRTREQEHRRRSINKEEMLRLARDSDSEEKQNEPFERLPDRQTALLQAIKEILESPIVGVSVNSVEQKARRFYKTCMDPIAAESVSSERFITLIEQLGGWSVSRNWTEPDFNATLVLLMEQYDTFPFFNVYVGPDHRANQPNSSQHYIQIDQPEFQFTVDWNNKIHKYQSNPQSWRSFYLFCKKLLELLDVPSFDITLLCGQYLSLCSTLVIATSPLEYRLSQKLLYHRVTIQELQMLAPAIDWLRCLKATLHPVPVSQSDFVLLHNLPYLTHMSKIVSEWKLKPDTMKSGPLHMYMVLTLLHSLIHTLDSKFTQTLKNISNAIGVEDVPRWRDCVLQTIKGFDNWLSHAIKENYALKEAEELMHDIYSSFESKVANMSWRDEETRDIILNKVKSLTPKLSTSTKLIDQLKFWKQHYAEVVVSEKDYFANYLQLLALHQKRRSSIFFHTEQPDWLSVSPFLSGNDIIIPVGMFVLPVFHPSYPRAINYGMLGSLIAKDLFHLLLPEILTQSESPSLESACVWSHYLSRSKAPRRLANFSLPSPQQKEVWMQYSALQVALQSYTKSLQRHSIDTSVSGLSHIHLFLSSFIQASCDSEPYHVSMPFEPSFLVSVLCETSDVCPKPLICLDRSQGRLPDWC</sequence>
<gene>
    <name evidence="17" type="ORF">P4O66_010345</name>
</gene>
<evidence type="ECO:0000256" key="1">
    <source>
        <dbReference type="ARBA" id="ARBA00004245"/>
    </source>
</evidence>
<evidence type="ECO:0000256" key="3">
    <source>
        <dbReference type="ARBA" id="ARBA00009611"/>
    </source>
</evidence>
<evidence type="ECO:0000256" key="12">
    <source>
        <dbReference type="ARBA" id="ARBA00039396"/>
    </source>
</evidence>
<evidence type="ECO:0000256" key="9">
    <source>
        <dbReference type="ARBA" id="ARBA00022949"/>
    </source>
</evidence>
<evidence type="ECO:0000256" key="2">
    <source>
        <dbReference type="ARBA" id="ARBA00004246"/>
    </source>
</evidence>
<feature type="compositionally biased region" description="Pro residues" evidence="14">
    <location>
        <begin position="478"/>
        <end position="501"/>
    </location>
</feature>
<reference evidence="17" key="1">
    <citation type="submission" date="2023-03" db="EMBL/GenBank/DDBJ databases">
        <title>Electrophorus voltai genome.</title>
        <authorList>
            <person name="Bian C."/>
        </authorList>
    </citation>
    <scope>NUCLEOTIDE SEQUENCE</scope>
    <source>
        <strain evidence="17">CB-2022</strain>
        <tissue evidence="17">Muscle</tissue>
    </source>
</reference>
<keyword evidence="7 13" id="KW-0862">Zinc</keyword>
<keyword evidence="9" id="KW-0965">Cell junction</keyword>
<dbReference type="GO" id="GO:0001725">
    <property type="term" value="C:stress fiber"/>
    <property type="evidence" value="ECO:0007669"/>
    <property type="project" value="TreeGrafter"/>
</dbReference>
<dbReference type="PROSITE" id="PS51885">
    <property type="entry name" value="NEPRILYSIN"/>
    <property type="match status" value="1"/>
</dbReference>
<name>A0AAD8Z8S2_9TELE</name>
<dbReference type="GO" id="GO:0007229">
    <property type="term" value="P:integrin-mediated signaling pathway"/>
    <property type="evidence" value="ECO:0007669"/>
    <property type="project" value="TreeGrafter"/>
</dbReference>
<keyword evidence="10 13" id="KW-0440">LIM domain</keyword>
<dbReference type="GO" id="GO:0046872">
    <property type="term" value="F:metal ion binding"/>
    <property type="evidence" value="ECO:0007669"/>
    <property type="project" value="UniProtKB-KW"/>
</dbReference>
<keyword evidence="4" id="KW-0963">Cytoplasm</keyword>
<feature type="compositionally biased region" description="Pro residues" evidence="14">
    <location>
        <begin position="725"/>
        <end position="739"/>
    </location>
</feature>
<comment type="subcellular location">
    <subcellularLocation>
        <location evidence="2">Cell junction</location>
        <location evidence="2">Focal adhesion</location>
    </subcellularLocation>
    <subcellularLocation>
        <location evidence="1">Cytoplasm</location>
        <location evidence="1">Cytoskeleton</location>
    </subcellularLocation>
</comment>
<evidence type="ECO:0000256" key="10">
    <source>
        <dbReference type="ARBA" id="ARBA00023038"/>
    </source>
</evidence>
<feature type="signal peptide" evidence="15">
    <location>
        <begin position="1"/>
        <end position="23"/>
    </location>
</feature>
<feature type="compositionally biased region" description="Pro residues" evidence="14">
    <location>
        <begin position="510"/>
        <end position="528"/>
    </location>
</feature>
<dbReference type="SMART" id="SM00132">
    <property type="entry name" value="LIM"/>
    <property type="match status" value="3"/>
</dbReference>
<keyword evidence="5 13" id="KW-0479">Metal-binding</keyword>
<dbReference type="EMBL" id="JAROKS010000016">
    <property type="protein sequence ID" value="KAK1795163.1"/>
    <property type="molecule type" value="Genomic_DNA"/>
</dbReference>
<dbReference type="InterPro" id="IPR008753">
    <property type="entry name" value="Peptidase_M13_N"/>
</dbReference>
<dbReference type="PANTHER" id="PTHR24212">
    <property type="entry name" value="ZYXIN/TRIP6"/>
    <property type="match status" value="1"/>
</dbReference>
<dbReference type="Pfam" id="PF05649">
    <property type="entry name" value="Peptidase_M13_N"/>
    <property type="match status" value="1"/>
</dbReference>
<keyword evidence="8" id="KW-0130">Cell adhesion</keyword>
<accession>A0AAD8Z8S2</accession>
<feature type="compositionally biased region" description="Pro residues" evidence="14">
    <location>
        <begin position="687"/>
        <end position="707"/>
    </location>
</feature>
<dbReference type="InterPro" id="IPR000718">
    <property type="entry name" value="Peptidase_M13"/>
</dbReference>
<evidence type="ECO:0000256" key="13">
    <source>
        <dbReference type="PROSITE-ProRule" id="PRU00125"/>
    </source>
</evidence>
<feature type="compositionally biased region" description="Pro residues" evidence="14">
    <location>
        <begin position="626"/>
        <end position="635"/>
    </location>
</feature>
<dbReference type="InterPro" id="IPR042089">
    <property type="entry name" value="Peptidase_M13_dom_2"/>
</dbReference>
<feature type="compositionally biased region" description="Pro residues" evidence="14">
    <location>
        <begin position="441"/>
        <end position="470"/>
    </location>
</feature>
<feature type="domain" description="LIM zinc-binding" evidence="16">
    <location>
        <begin position="866"/>
        <end position="924"/>
    </location>
</feature>
<evidence type="ECO:0000313" key="17">
    <source>
        <dbReference type="EMBL" id="KAK1795163.1"/>
    </source>
</evidence>
<evidence type="ECO:0000259" key="16">
    <source>
        <dbReference type="PROSITE" id="PS50023"/>
    </source>
</evidence>
<dbReference type="Gene3D" id="1.10.1380.10">
    <property type="entry name" value="Neutral endopeptidase , domain2"/>
    <property type="match status" value="1"/>
</dbReference>
<evidence type="ECO:0000256" key="8">
    <source>
        <dbReference type="ARBA" id="ARBA00022889"/>
    </source>
</evidence>
<feature type="compositionally biased region" description="Low complexity" evidence="14">
    <location>
        <begin position="756"/>
        <end position="772"/>
    </location>
</feature>
<evidence type="ECO:0000313" key="18">
    <source>
        <dbReference type="Proteomes" id="UP001239994"/>
    </source>
</evidence>
<keyword evidence="11" id="KW-0206">Cytoskeleton</keyword>
<dbReference type="PANTHER" id="PTHR24212:SF1">
    <property type="entry name" value="ZYXIN"/>
    <property type="match status" value="1"/>
</dbReference>
<dbReference type="Pfam" id="PF00412">
    <property type="entry name" value="LIM"/>
    <property type="match status" value="2"/>
</dbReference>
<dbReference type="PROSITE" id="PS00478">
    <property type="entry name" value="LIM_DOMAIN_1"/>
    <property type="match status" value="1"/>
</dbReference>
<keyword evidence="15" id="KW-0732">Signal</keyword>
<keyword evidence="18" id="KW-1185">Reference proteome</keyword>
<evidence type="ECO:0000256" key="6">
    <source>
        <dbReference type="ARBA" id="ARBA00022737"/>
    </source>
</evidence>
<proteinExistence type="inferred from homology"/>
<dbReference type="GO" id="GO:0006508">
    <property type="term" value="P:proteolysis"/>
    <property type="evidence" value="ECO:0007669"/>
    <property type="project" value="InterPro"/>
</dbReference>
<dbReference type="GO" id="GO:0004222">
    <property type="term" value="F:metalloendopeptidase activity"/>
    <property type="evidence" value="ECO:0007669"/>
    <property type="project" value="InterPro"/>
</dbReference>
<dbReference type="Gene3D" id="2.10.110.10">
    <property type="entry name" value="Cysteine Rich Protein"/>
    <property type="match status" value="3"/>
</dbReference>
<feature type="compositionally biased region" description="Pro residues" evidence="14">
    <location>
        <begin position="597"/>
        <end position="610"/>
    </location>
</feature>
<dbReference type="SUPFAM" id="SSF57716">
    <property type="entry name" value="Glucocorticoid receptor-like (DNA-binding domain)"/>
    <property type="match status" value="2"/>
</dbReference>
<dbReference type="GO" id="GO:0005925">
    <property type="term" value="C:focal adhesion"/>
    <property type="evidence" value="ECO:0007669"/>
    <property type="project" value="UniProtKB-SubCell"/>
</dbReference>
<dbReference type="Proteomes" id="UP001239994">
    <property type="component" value="Unassembled WGS sequence"/>
</dbReference>
<evidence type="ECO:0000256" key="5">
    <source>
        <dbReference type="ARBA" id="ARBA00022723"/>
    </source>
</evidence>
<evidence type="ECO:0000256" key="15">
    <source>
        <dbReference type="SAM" id="SignalP"/>
    </source>
</evidence>
<protein>
    <recommendedName>
        <fullName evidence="12">Zyxin</fullName>
    </recommendedName>
</protein>
<dbReference type="PROSITE" id="PS50023">
    <property type="entry name" value="LIM_DOMAIN_2"/>
    <property type="match status" value="2"/>
</dbReference>
<evidence type="ECO:0000256" key="7">
    <source>
        <dbReference type="ARBA" id="ARBA00022833"/>
    </source>
</evidence>
<dbReference type="GO" id="GO:0005737">
    <property type="term" value="C:cytoplasm"/>
    <property type="evidence" value="ECO:0007669"/>
    <property type="project" value="TreeGrafter"/>
</dbReference>
<feature type="domain" description="LIM zinc-binding" evidence="16">
    <location>
        <begin position="804"/>
        <end position="865"/>
    </location>
</feature>
<feature type="chain" id="PRO_5042250659" description="Zyxin" evidence="15">
    <location>
        <begin position="24"/>
        <end position="1705"/>
    </location>
</feature>
<dbReference type="GO" id="GO:0007179">
    <property type="term" value="P:transforming growth factor beta receptor signaling pathway"/>
    <property type="evidence" value="ECO:0007669"/>
    <property type="project" value="TreeGrafter"/>
</dbReference>
<feature type="compositionally biased region" description="Polar residues" evidence="14">
    <location>
        <begin position="645"/>
        <end position="675"/>
    </location>
</feature>
<dbReference type="InterPro" id="IPR001781">
    <property type="entry name" value="Znf_LIM"/>
</dbReference>
<comment type="similarity">
    <text evidence="3">Belongs to the zyxin/ajuba family.</text>
</comment>
<evidence type="ECO:0000256" key="11">
    <source>
        <dbReference type="ARBA" id="ARBA00023212"/>
    </source>
</evidence>
<evidence type="ECO:0000256" key="4">
    <source>
        <dbReference type="ARBA" id="ARBA00022490"/>
    </source>
</evidence>
<organism evidence="17 18">
    <name type="scientific">Electrophorus voltai</name>
    <dbReference type="NCBI Taxonomy" id="2609070"/>
    <lineage>
        <taxon>Eukaryota</taxon>
        <taxon>Metazoa</taxon>
        <taxon>Chordata</taxon>
        <taxon>Craniata</taxon>
        <taxon>Vertebrata</taxon>
        <taxon>Euteleostomi</taxon>
        <taxon>Actinopterygii</taxon>
        <taxon>Neopterygii</taxon>
        <taxon>Teleostei</taxon>
        <taxon>Ostariophysi</taxon>
        <taxon>Gymnotiformes</taxon>
        <taxon>Gymnotoidei</taxon>
        <taxon>Gymnotidae</taxon>
        <taxon>Electrophorus</taxon>
    </lineage>
</organism>